<dbReference type="EMBL" id="LOTN01000065">
    <property type="protein sequence ID" value="KUZ83471.1"/>
    <property type="molecule type" value="Genomic_DNA"/>
</dbReference>
<dbReference type="RefSeq" id="WP_059613606.1">
    <property type="nucleotide sequence ID" value="NZ_CP013370.1"/>
</dbReference>
<accession>A0A102IE85</accession>
<proteinExistence type="predicted"/>
<evidence type="ECO:0000313" key="2">
    <source>
        <dbReference type="Proteomes" id="UP000065521"/>
    </source>
</evidence>
<reference evidence="1 2" key="1">
    <citation type="submission" date="2015-11" db="EMBL/GenBank/DDBJ databases">
        <title>Expanding the genomic diversity of Burkholderia species for the development of highly accurate diagnostics.</title>
        <authorList>
            <person name="Sahl J."/>
            <person name="Keim P."/>
            <person name="Wagner D."/>
        </authorList>
    </citation>
    <scope>NUCLEOTIDE SEQUENCE [LARGE SCALE GENOMIC DNA]</scope>
    <source>
        <strain evidence="1 2">RF32-BP4</strain>
    </source>
</reference>
<dbReference type="Proteomes" id="UP000065521">
    <property type="component" value="Unassembled WGS sequence"/>
</dbReference>
<evidence type="ECO:0000313" key="1">
    <source>
        <dbReference type="EMBL" id="KUZ83471.1"/>
    </source>
</evidence>
<dbReference type="AlphaFoldDB" id="A0A102IE85"/>
<name>A0A102IE85_9BURK</name>
<organism evidence="1 2">
    <name type="scientific">Burkholderia ubonensis</name>
    <dbReference type="NCBI Taxonomy" id="101571"/>
    <lineage>
        <taxon>Bacteria</taxon>
        <taxon>Pseudomonadati</taxon>
        <taxon>Pseudomonadota</taxon>
        <taxon>Betaproteobacteria</taxon>
        <taxon>Burkholderiales</taxon>
        <taxon>Burkholderiaceae</taxon>
        <taxon>Burkholderia</taxon>
        <taxon>Burkholderia cepacia complex</taxon>
    </lineage>
</organism>
<protein>
    <submittedName>
        <fullName evidence="1">Uncharacterized protein</fullName>
    </submittedName>
</protein>
<sequence length="86" mass="9575">MSVTHHSASSTATASEIRAIVGPMEDEVIAQILDIGPTSTEVLDAYTWLRADDRQQIKLERELHGKAARVLEILEQEESDGDDRTR</sequence>
<comment type="caution">
    <text evidence="1">The sequence shown here is derived from an EMBL/GenBank/DDBJ whole genome shotgun (WGS) entry which is preliminary data.</text>
</comment>
<gene>
    <name evidence="1" type="ORF">WI38_27975</name>
</gene>